<gene>
    <name evidence="2" type="ORF">TGARI_252260</name>
</gene>
<evidence type="ECO:0000313" key="2">
    <source>
        <dbReference type="EMBL" id="KYF41798.1"/>
    </source>
</evidence>
<evidence type="ECO:0000256" key="1">
    <source>
        <dbReference type="SAM" id="MobiDB-lite"/>
    </source>
</evidence>
<protein>
    <submittedName>
        <fullName evidence="2">Uncharacterized protein</fullName>
    </submittedName>
</protein>
<dbReference type="EMBL" id="AGQS02005121">
    <property type="protein sequence ID" value="KYF41798.1"/>
    <property type="molecule type" value="Genomic_DNA"/>
</dbReference>
<dbReference type="AlphaFoldDB" id="A0A139XSR0"/>
<dbReference type="OrthoDB" id="329453at2759"/>
<comment type="caution">
    <text evidence="2">The sequence shown here is derived from an EMBL/GenBank/DDBJ whole genome shotgun (WGS) entry which is preliminary data.</text>
</comment>
<dbReference type="VEuPathDB" id="ToxoDB:TGARI_252260"/>
<evidence type="ECO:0000313" key="3">
    <source>
        <dbReference type="Proteomes" id="UP000074247"/>
    </source>
</evidence>
<accession>A0A139XSR0</accession>
<proteinExistence type="predicted"/>
<organism evidence="2 3">
    <name type="scientific">Toxoplasma gondii ARI</name>
    <dbReference type="NCBI Taxonomy" id="1074872"/>
    <lineage>
        <taxon>Eukaryota</taxon>
        <taxon>Sar</taxon>
        <taxon>Alveolata</taxon>
        <taxon>Apicomplexa</taxon>
        <taxon>Conoidasida</taxon>
        <taxon>Coccidia</taxon>
        <taxon>Eucoccidiorida</taxon>
        <taxon>Eimeriorina</taxon>
        <taxon>Sarcocystidae</taxon>
        <taxon>Toxoplasma</taxon>
    </lineage>
</organism>
<feature type="compositionally biased region" description="Polar residues" evidence="1">
    <location>
        <begin position="74"/>
        <end position="87"/>
    </location>
</feature>
<reference evidence="2 3" key="1">
    <citation type="journal article" date="2016" name="Nat. Commun.">
        <title>Local admixture of amplified and diversified secreted pathogenesis determinants shapes mosaic Toxoplasma gondii genomes.</title>
        <authorList>
            <person name="Lorenzi H."/>
            <person name="Khan A."/>
            <person name="Behnke M.S."/>
            <person name="Namasivayam S."/>
            <person name="Swapna L.S."/>
            <person name="Hadjithomas M."/>
            <person name="Karamycheva S."/>
            <person name="Pinney D."/>
            <person name="Brunk B.P."/>
            <person name="Ajioka J.W."/>
            <person name="Ajzenberg D."/>
            <person name="Boothroyd J.C."/>
            <person name="Boyle J.P."/>
            <person name="Darde M.L."/>
            <person name="Diaz-Miranda M.A."/>
            <person name="Dubey J.P."/>
            <person name="Fritz H.M."/>
            <person name="Gennari S.M."/>
            <person name="Gregory B.D."/>
            <person name="Kim K."/>
            <person name="Saeij J.P."/>
            <person name="Su C."/>
            <person name="White M.W."/>
            <person name="Zhu X.Q."/>
            <person name="Howe D.K."/>
            <person name="Rosenthal B.M."/>
            <person name="Grigg M.E."/>
            <person name="Parkinson J."/>
            <person name="Liu L."/>
            <person name="Kissinger J.C."/>
            <person name="Roos D.S."/>
            <person name="Sibley L.D."/>
        </authorList>
    </citation>
    <scope>NUCLEOTIDE SEQUENCE [LARGE SCALE GENOMIC DNA]</scope>
    <source>
        <strain evidence="2 3">ARI</strain>
    </source>
</reference>
<feature type="region of interest" description="Disordered" evidence="1">
    <location>
        <begin position="316"/>
        <end position="336"/>
    </location>
</feature>
<sequence>MQSATKAGVNQPSGRSKGRCIDSPMVYLRHLKDVEYVIEKLRANRTRFLVAAACRRQRQLGSFASRQAVSPSNRIGSFSLSTPQLLDSESPEGGASPEDRLGGAYTDICAYVHASLQQDVQNNGELQEAFPGCLKKRDESSPLAPYGVVRHGSGWMTVTQESLQTSAITNRGDDLDTYLAELLVPLLHDGLVALCRVVELLIADASKKRLGTEYHKRFNPLCWLGQYLLRHHPAHPPRMHQPANAEDAYGELGTSPAADGTRGVRLQQRLNCAFAPFYQLVKDIVDDERARRDFLLREEEVQHVFEAYRQEKAHRAHYEEGGGGRAAENQCEDTSRNSDAVLRGDDVKPLSKCQLQSDPNQDGIMCLTLEDCLLPDTFKDGSAGHKRRSHAYCRIRVENIEEVLDRLDTFWELGGRMVQQFQENSPRFFATKDAAIISYLLPQQQAELVIEDANDVQVGEFWLFLKNYTEVQTWIRRELFNKRRQEMQLQPESNVRRALVEGLKQRNMIVVEKENDGDKDQDAGFSSCMLE</sequence>
<name>A0A139XSR0_TOXGO</name>
<feature type="region of interest" description="Disordered" evidence="1">
    <location>
        <begin position="74"/>
        <end position="99"/>
    </location>
</feature>
<dbReference type="Proteomes" id="UP000074247">
    <property type="component" value="Unassembled WGS sequence"/>
</dbReference>
<dbReference type="CDD" id="cd22968">
    <property type="entry name" value="DD_EFCAB5"/>
    <property type="match status" value="1"/>
</dbReference>